<keyword evidence="3" id="KW-1185">Reference proteome</keyword>
<accession>A0A2H4PZS0</accession>
<name>A0A1H6UZK7_9EURY</name>
<dbReference type="PROSITE" id="PS51257">
    <property type="entry name" value="PROKAR_LIPOPROTEIN"/>
    <property type="match status" value="1"/>
</dbReference>
<feature type="region of interest" description="Disordered" evidence="1">
    <location>
        <begin position="147"/>
        <end position="169"/>
    </location>
</feature>
<feature type="region of interest" description="Disordered" evidence="1">
    <location>
        <begin position="27"/>
        <end position="48"/>
    </location>
</feature>
<dbReference type="OrthoDB" id="189787at2157"/>
<evidence type="ECO:0000256" key="1">
    <source>
        <dbReference type="SAM" id="MobiDB-lite"/>
    </source>
</evidence>
<evidence type="ECO:0000313" key="3">
    <source>
        <dbReference type="Proteomes" id="UP000198888"/>
    </source>
</evidence>
<proteinExistence type="predicted"/>
<gene>
    <name evidence="2" type="ORF">SAMN05444271_11425</name>
</gene>
<feature type="compositionally biased region" description="Low complexity" evidence="1">
    <location>
        <begin position="27"/>
        <end position="43"/>
    </location>
</feature>
<dbReference type="Proteomes" id="UP000198888">
    <property type="component" value="Unassembled WGS sequence"/>
</dbReference>
<dbReference type="EMBL" id="FNYR01000014">
    <property type="protein sequence ID" value="SEI97036.1"/>
    <property type="molecule type" value="Genomic_DNA"/>
</dbReference>
<sequence length="169" mass="17780">MARYSRRRLLGSLGLVTVGTLAGCSGTAADESADGSSTTSTDGSGTGLNLQEANVVGVELTQQETAVEFAVTLHHDDEGEDGYANWWQVETLDGSELGRRELTHAHSSEPFTRSEPIEVPDDVDCVIVRGHDQTHGYGGQAMLVSLGSGTTEGVDQGPEPDSFEGVDCP</sequence>
<dbReference type="KEGG" id="hae:halTADL_0769"/>
<reference evidence="2 3" key="1">
    <citation type="submission" date="2016-10" db="EMBL/GenBank/DDBJ databases">
        <authorList>
            <person name="de Groot N.N."/>
        </authorList>
    </citation>
    <scope>NUCLEOTIDE SEQUENCE [LARGE SCALE GENOMIC DNA]</scope>
    <source>
        <strain evidence="2 3">DSM 22187</strain>
    </source>
</reference>
<evidence type="ECO:0000313" key="2">
    <source>
        <dbReference type="EMBL" id="SEI97036.1"/>
    </source>
</evidence>
<dbReference type="GeneID" id="35001582"/>
<dbReference type="AlphaFoldDB" id="A0A1H6UZK7"/>
<organism evidence="2 3">
    <name type="scientific">Halohasta litchfieldiae</name>
    <dbReference type="NCBI Taxonomy" id="1073996"/>
    <lineage>
        <taxon>Archaea</taxon>
        <taxon>Methanobacteriati</taxon>
        <taxon>Methanobacteriota</taxon>
        <taxon>Stenosarchaea group</taxon>
        <taxon>Halobacteria</taxon>
        <taxon>Halobacteriales</taxon>
        <taxon>Haloferacaceae</taxon>
        <taxon>Halohasta</taxon>
    </lineage>
</organism>
<accession>A0A1H6UZK7</accession>
<protein>
    <submittedName>
        <fullName evidence="2">Uncharacterized protein</fullName>
    </submittedName>
</protein>
<dbReference type="RefSeq" id="WP_089672771.1">
    <property type="nucleotide sequence ID" value="NZ_CP024845.1"/>
</dbReference>